<comment type="caution">
    <text evidence="1">The sequence shown here is derived from an EMBL/GenBank/DDBJ whole genome shotgun (WGS) entry which is preliminary data.</text>
</comment>
<organism evidence="1 2">
    <name type="scientific">Dentiscutata erythropus</name>
    <dbReference type="NCBI Taxonomy" id="1348616"/>
    <lineage>
        <taxon>Eukaryota</taxon>
        <taxon>Fungi</taxon>
        <taxon>Fungi incertae sedis</taxon>
        <taxon>Mucoromycota</taxon>
        <taxon>Glomeromycotina</taxon>
        <taxon>Glomeromycetes</taxon>
        <taxon>Diversisporales</taxon>
        <taxon>Gigasporaceae</taxon>
        <taxon>Dentiscutata</taxon>
    </lineage>
</organism>
<name>A0A9N9KBD8_9GLOM</name>
<proteinExistence type="predicted"/>
<evidence type="ECO:0000313" key="1">
    <source>
        <dbReference type="EMBL" id="CAG8820268.1"/>
    </source>
</evidence>
<keyword evidence="2" id="KW-1185">Reference proteome</keyword>
<protein>
    <submittedName>
        <fullName evidence="1">23970_t:CDS:1</fullName>
    </submittedName>
</protein>
<gene>
    <name evidence="1" type="ORF">DERYTH_LOCUS26926</name>
</gene>
<dbReference type="AlphaFoldDB" id="A0A9N9KBD8"/>
<evidence type="ECO:0000313" key="2">
    <source>
        <dbReference type="Proteomes" id="UP000789405"/>
    </source>
</evidence>
<feature type="non-terminal residue" evidence="1">
    <location>
        <position position="43"/>
    </location>
</feature>
<dbReference type="Proteomes" id="UP000789405">
    <property type="component" value="Unassembled WGS sequence"/>
</dbReference>
<reference evidence="1" key="1">
    <citation type="submission" date="2021-06" db="EMBL/GenBank/DDBJ databases">
        <authorList>
            <person name="Kallberg Y."/>
            <person name="Tangrot J."/>
            <person name="Rosling A."/>
        </authorList>
    </citation>
    <scope>NUCLEOTIDE SEQUENCE</scope>
    <source>
        <strain evidence="1">MA453B</strain>
    </source>
</reference>
<dbReference type="EMBL" id="CAJVPY010059091">
    <property type="protein sequence ID" value="CAG8820268.1"/>
    <property type="molecule type" value="Genomic_DNA"/>
</dbReference>
<accession>A0A9N9KBD8</accession>
<sequence>MSEALEEEYSDYEKMQRSIKLDITVNYWLKQLEYAKKWVIIEK</sequence>